<dbReference type="GO" id="GO:0008409">
    <property type="term" value="F:5'-3' exonuclease activity"/>
    <property type="evidence" value="ECO:0007669"/>
    <property type="project" value="InterPro"/>
</dbReference>
<dbReference type="SMART" id="SM00475">
    <property type="entry name" value="53EXOc"/>
    <property type="match status" value="1"/>
</dbReference>
<feature type="region of interest" description="Disordered" evidence="3">
    <location>
        <begin position="166"/>
        <end position="195"/>
    </location>
</feature>
<evidence type="ECO:0000256" key="2">
    <source>
        <dbReference type="ARBA" id="ARBA00022801"/>
    </source>
</evidence>
<dbReference type="InterPro" id="IPR020045">
    <property type="entry name" value="DNA_polI_H3TH"/>
</dbReference>
<dbReference type="InParanoid" id="K3XCE0"/>
<dbReference type="GO" id="GO:0017108">
    <property type="term" value="F:5'-flap endonuclease activity"/>
    <property type="evidence" value="ECO:0007669"/>
    <property type="project" value="InterPro"/>
</dbReference>
<dbReference type="Gene3D" id="3.40.50.1010">
    <property type="entry name" value="5'-nuclease"/>
    <property type="match status" value="1"/>
</dbReference>
<dbReference type="Pfam" id="PF01367">
    <property type="entry name" value="5_3_exonuc"/>
    <property type="match status" value="1"/>
</dbReference>
<dbReference type="Gene3D" id="1.10.150.20">
    <property type="entry name" value="5' to 3' exonuclease, C-terminal subdomain"/>
    <property type="match status" value="1"/>
</dbReference>
<dbReference type="InterPro" id="IPR036279">
    <property type="entry name" value="5-3_exonuclease_C_sf"/>
</dbReference>
<evidence type="ECO:0000313" key="6">
    <source>
        <dbReference type="Proteomes" id="UP000019132"/>
    </source>
</evidence>
<dbReference type="EnsemblProtists" id="PYU1_T014889">
    <property type="protein sequence ID" value="PYU1_T014889"/>
    <property type="gene ID" value="PYU1_G014858"/>
</dbReference>
<feature type="compositionally biased region" description="Low complexity" evidence="3">
    <location>
        <begin position="1"/>
        <end position="17"/>
    </location>
</feature>
<dbReference type="InterPro" id="IPR002421">
    <property type="entry name" value="5-3_exonuclease"/>
</dbReference>
<sequence>MWLTTARAASGGATSDAPRNKKSLLVDGNNVLYHYYNPLLPANSDGVQREAIDGLIQLLKRMNKTHRPEHICVFFDSKRKPTVRKLIDPTYKSQRKPTPQSLGPQLASAAEILAEGGLNCITYPGFEADDLVASYTEAYVTAGYDVLVVSNDNDFLQLARGTSALDGAAPATTTPTQPVTSVGGSEQEEPLRNDAETRTPSGVVELYQPNKRRYIRERHLQSRFGLLHARLIPDFLALIGTRWGKIKKVDHMTEERAVELLTEYGSLPKLLRNLNSIEDPVLRKSLKHAISSIETSLRIAKLNDEIVLPIPLADLQAPQLDKLQIASAPVAATATAKRKSGAIRGKRVKDAN</sequence>
<reference evidence="6" key="2">
    <citation type="submission" date="2010-04" db="EMBL/GenBank/DDBJ databases">
        <authorList>
            <person name="Buell R."/>
            <person name="Hamilton J."/>
            <person name="Hostetler J."/>
        </authorList>
    </citation>
    <scope>NUCLEOTIDE SEQUENCE [LARGE SCALE GENOMIC DNA]</scope>
    <source>
        <strain evidence="6">DAOM:BR144</strain>
    </source>
</reference>
<dbReference type="InterPro" id="IPR020046">
    <property type="entry name" value="5-3_exonucl_a-hlix_arch_N"/>
</dbReference>
<evidence type="ECO:0000313" key="5">
    <source>
        <dbReference type="EnsemblProtists" id="PYU1_T014889"/>
    </source>
</evidence>
<name>K3XCE0_GLOUD</name>
<dbReference type="GO" id="GO:0033567">
    <property type="term" value="P:DNA replication, Okazaki fragment processing"/>
    <property type="evidence" value="ECO:0007669"/>
    <property type="project" value="InterPro"/>
</dbReference>
<evidence type="ECO:0000259" key="4">
    <source>
        <dbReference type="SMART" id="SM00475"/>
    </source>
</evidence>
<dbReference type="AlphaFoldDB" id="K3XCE0"/>
<dbReference type="SUPFAM" id="SSF88723">
    <property type="entry name" value="PIN domain-like"/>
    <property type="match status" value="1"/>
</dbReference>
<dbReference type="InterPro" id="IPR038969">
    <property type="entry name" value="FEN"/>
</dbReference>
<dbReference type="HOGENOM" id="CLU_070221_0_0_1"/>
<dbReference type="Proteomes" id="UP000019132">
    <property type="component" value="Unassembled WGS sequence"/>
</dbReference>
<evidence type="ECO:0000256" key="1">
    <source>
        <dbReference type="ARBA" id="ARBA00022722"/>
    </source>
</evidence>
<reference evidence="6" key="1">
    <citation type="journal article" date="2010" name="Genome Biol.">
        <title>Genome sequence of the necrotrophic plant pathogen Pythium ultimum reveals original pathogenicity mechanisms and effector repertoire.</title>
        <authorList>
            <person name="Levesque C.A."/>
            <person name="Brouwer H."/>
            <person name="Cano L."/>
            <person name="Hamilton J.P."/>
            <person name="Holt C."/>
            <person name="Huitema E."/>
            <person name="Raffaele S."/>
            <person name="Robideau G.P."/>
            <person name="Thines M."/>
            <person name="Win J."/>
            <person name="Zerillo M.M."/>
            <person name="Beakes G.W."/>
            <person name="Boore J.L."/>
            <person name="Busam D."/>
            <person name="Dumas B."/>
            <person name="Ferriera S."/>
            <person name="Fuerstenberg S.I."/>
            <person name="Gachon C.M."/>
            <person name="Gaulin E."/>
            <person name="Govers F."/>
            <person name="Grenville-Briggs L."/>
            <person name="Horner N."/>
            <person name="Hostetler J."/>
            <person name="Jiang R.H."/>
            <person name="Johnson J."/>
            <person name="Krajaejun T."/>
            <person name="Lin H."/>
            <person name="Meijer H.J."/>
            <person name="Moore B."/>
            <person name="Morris P."/>
            <person name="Phuntmart V."/>
            <person name="Puiu D."/>
            <person name="Shetty J."/>
            <person name="Stajich J.E."/>
            <person name="Tripathy S."/>
            <person name="Wawra S."/>
            <person name="van West P."/>
            <person name="Whitty B.R."/>
            <person name="Coutinho P.M."/>
            <person name="Henrissat B."/>
            <person name="Martin F."/>
            <person name="Thomas P.D."/>
            <person name="Tyler B.M."/>
            <person name="De Vries R.P."/>
            <person name="Kamoun S."/>
            <person name="Yandell M."/>
            <person name="Tisserat N."/>
            <person name="Buell C.R."/>
        </authorList>
    </citation>
    <scope>NUCLEOTIDE SEQUENCE</scope>
    <source>
        <strain evidence="6">DAOM:BR144</strain>
    </source>
</reference>
<reference evidence="5" key="3">
    <citation type="submission" date="2015-02" db="UniProtKB">
        <authorList>
            <consortium name="EnsemblProtists"/>
        </authorList>
    </citation>
    <scope>IDENTIFICATION</scope>
    <source>
        <strain evidence="5">DAOM BR144</strain>
    </source>
</reference>
<dbReference type="CDD" id="cd09859">
    <property type="entry name" value="PIN_53EXO"/>
    <property type="match status" value="1"/>
</dbReference>
<feature type="region of interest" description="Disordered" evidence="3">
    <location>
        <begin position="1"/>
        <end position="21"/>
    </location>
</feature>
<dbReference type="PANTHER" id="PTHR42646:SF2">
    <property type="entry name" value="5'-3' EXONUCLEASE FAMILY PROTEIN"/>
    <property type="match status" value="1"/>
</dbReference>
<dbReference type="SUPFAM" id="SSF47807">
    <property type="entry name" value="5' to 3' exonuclease, C-terminal subdomain"/>
    <property type="match status" value="1"/>
</dbReference>
<dbReference type="STRING" id="431595.K3XCE0"/>
<dbReference type="EMBL" id="ADOS01001567">
    <property type="status" value="NOT_ANNOTATED_CDS"/>
    <property type="molecule type" value="Genomic_DNA"/>
</dbReference>
<dbReference type="eggNOG" id="ENOG502R32R">
    <property type="taxonomic scope" value="Eukaryota"/>
</dbReference>
<dbReference type="OMA" id="CQPNRKY"/>
<protein>
    <recommendedName>
        <fullName evidence="4">5'-3' exonuclease domain-containing protein</fullName>
    </recommendedName>
</protein>
<proteinExistence type="predicted"/>
<keyword evidence="2" id="KW-0378">Hydrolase</keyword>
<dbReference type="GO" id="GO:0003677">
    <property type="term" value="F:DNA binding"/>
    <property type="evidence" value="ECO:0007669"/>
    <property type="project" value="InterPro"/>
</dbReference>
<organism evidence="5 6">
    <name type="scientific">Globisporangium ultimum (strain ATCC 200006 / CBS 805.95 / DAOM BR144)</name>
    <name type="common">Pythium ultimum</name>
    <dbReference type="NCBI Taxonomy" id="431595"/>
    <lineage>
        <taxon>Eukaryota</taxon>
        <taxon>Sar</taxon>
        <taxon>Stramenopiles</taxon>
        <taxon>Oomycota</taxon>
        <taxon>Peronosporomycetes</taxon>
        <taxon>Pythiales</taxon>
        <taxon>Pythiaceae</taxon>
        <taxon>Globisporangium</taxon>
    </lineage>
</organism>
<dbReference type="PANTHER" id="PTHR42646">
    <property type="entry name" value="FLAP ENDONUCLEASE XNI"/>
    <property type="match status" value="1"/>
</dbReference>
<dbReference type="VEuPathDB" id="FungiDB:PYU1_G014858"/>
<accession>K3XCE0</accession>
<feature type="compositionally biased region" description="Low complexity" evidence="3">
    <location>
        <begin position="168"/>
        <end position="180"/>
    </location>
</feature>
<dbReference type="Pfam" id="PF02739">
    <property type="entry name" value="5_3_exonuc_N"/>
    <property type="match status" value="1"/>
</dbReference>
<keyword evidence="1" id="KW-0540">Nuclease</keyword>
<feature type="domain" description="5'-3' exonuclease" evidence="4">
    <location>
        <begin position="21"/>
        <end position="318"/>
    </location>
</feature>
<dbReference type="InterPro" id="IPR029060">
    <property type="entry name" value="PIN-like_dom_sf"/>
</dbReference>
<evidence type="ECO:0000256" key="3">
    <source>
        <dbReference type="SAM" id="MobiDB-lite"/>
    </source>
</evidence>
<keyword evidence="6" id="KW-1185">Reference proteome</keyword>